<dbReference type="OrthoDB" id="1733540at2"/>
<feature type="domain" description="Replication-associated protein ORF2/G2P" evidence="2">
    <location>
        <begin position="72"/>
        <end position="188"/>
    </location>
</feature>
<feature type="region of interest" description="Disordered" evidence="1">
    <location>
        <begin position="195"/>
        <end position="215"/>
    </location>
</feature>
<evidence type="ECO:0000256" key="1">
    <source>
        <dbReference type="SAM" id="MobiDB-lite"/>
    </source>
</evidence>
<reference evidence="3 4" key="1">
    <citation type="submission" date="2018-02" db="EMBL/GenBank/DDBJ databases">
        <title>Complete genome sequencing of Faecalibacterium prausnitzii strains isolated from the human gut.</title>
        <authorList>
            <person name="Fitzgerald B.C."/>
            <person name="Shkoporov A.N."/>
            <person name="Ross P.R."/>
            <person name="Hill C."/>
        </authorList>
    </citation>
    <scope>NUCLEOTIDE SEQUENCE [LARGE SCALE GENOMIC DNA]</scope>
    <source>
        <strain evidence="3 4">APC942/32-1</strain>
    </source>
</reference>
<evidence type="ECO:0000313" key="3">
    <source>
        <dbReference type="EMBL" id="RAW49837.1"/>
    </source>
</evidence>
<dbReference type="InterPro" id="IPR056906">
    <property type="entry name" value="ORF2/G2P_dom"/>
</dbReference>
<organism evidence="3 4">
    <name type="scientific">Faecalibacterium prausnitzii</name>
    <dbReference type="NCBI Taxonomy" id="853"/>
    <lineage>
        <taxon>Bacteria</taxon>
        <taxon>Bacillati</taxon>
        <taxon>Bacillota</taxon>
        <taxon>Clostridia</taxon>
        <taxon>Eubacteriales</taxon>
        <taxon>Oscillospiraceae</taxon>
        <taxon>Faecalibacterium</taxon>
    </lineage>
</organism>
<sequence length="275" mass="32990">MRAWYIREQRHILGTSDYAEVDLFETTDKEHTASTRRKRELATSIAQQKYNDMIARRYFCQLAYTNFGESDWVATFTYDHDHQPAPGDFDQVDRDWTNFTRRLKRFCKKMGREASKWMQVAEYSVVDEDGKVTGRHHHHAILQGNLTWQEIKDLWRDSTGRPMGLVKVEPIDLTCSSFERLTTYMTKARARIRRWRQSQGLQKPKTPRPNDTRWSRKRFDEAFALPDDREYWEKKYPGYTLRECEQHITGNNTKHLIVKLKKKPDTRRKNRRNQP</sequence>
<name>A0A329TJ77_9FIRM</name>
<dbReference type="Pfam" id="PF23343">
    <property type="entry name" value="REP_ORF2-G2P"/>
    <property type="match status" value="1"/>
</dbReference>
<evidence type="ECO:0000313" key="4">
    <source>
        <dbReference type="Proteomes" id="UP000251144"/>
    </source>
</evidence>
<evidence type="ECO:0000259" key="2">
    <source>
        <dbReference type="Pfam" id="PF23343"/>
    </source>
</evidence>
<dbReference type="AlphaFoldDB" id="A0A329TJ77"/>
<comment type="caution">
    <text evidence="3">The sequence shown here is derived from an EMBL/GenBank/DDBJ whole genome shotgun (WGS) entry which is preliminary data.</text>
</comment>
<accession>A0A329TJ77</accession>
<gene>
    <name evidence="3" type="ORF">C4N26_14285</name>
</gene>
<protein>
    <recommendedName>
        <fullName evidence="2">Replication-associated protein ORF2/G2P domain-containing protein</fullName>
    </recommendedName>
</protein>
<proteinExistence type="predicted"/>
<dbReference type="EMBL" id="PRLB01000022">
    <property type="protein sequence ID" value="RAW49837.1"/>
    <property type="molecule type" value="Genomic_DNA"/>
</dbReference>
<dbReference type="Proteomes" id="UP000251144">
    <property type="component" value="Unassembled WGS sequence"/>
</dbReference>